<dbReference type="CDD" id="cd03349">
    <property type="entry name" value="LbH_XAT"/>
    <property type="match status" value="1"/>
</dbReference>
<gene>
    <name evidence="4" type="ORF">EV132_113177</name>
</gene>
<dbReference type="AlphaFoldDB" id="A0A4R3PZ59"/>
<comment type="caution">
    <text evidence="4">The sequence shown here is derived from an EMBL/GenBank/DDBJ whole genome shotgun (WGS) entry which is preliminary data.</text>
</comment>
<protein>
    <submittedName>
        <fullName evidence="4">Transferase family hexapeptide repeat protein</fullName>
    </submittedName>
</protein>
<keyword evidence="2 4" id="KW-0808">Transferase</keyword>
<dbReference type="PROSITE" id="PS00101">
    <property type="entry name" value="HEXAPEP_TRANSFERASES"/>
    <property type="match status" value="1"/>
</dbReference>
<evidence type="ECO:0000256" key="2">
    <source>
        <dbReference type="ARBA" id="ARBA00022679"/>
    </source>
</evidence>
<accession>A0A4R3PZ59</accession>
<evidence type="ECO:0000313" key="5">
    <source>
        <dbReference type="Proteomes" id="UP000294576"/>
    </source>
</evidence>
<dbReference type="InterPro" id="IPR050179">
    <property type="entry name" value="Trans_hexapeptide_repeat"/>
</dbReference>
<dbReference type="InterPro" id="IPR011004">
    <property type="entry name" value="Trimer_LpxA-like_sf"/>
</dbReference>
<dbReference type="EMBL" id="SMBH01000013">
    <property type="protein sequence ID" value="TCU13187.1"/>
    <property type="molecule type" value="Genomic_DNA"/>
</dbReference>
<evidence type="ECO:0000256" key="3">
    <source>
        <dbReference type="ARBA" id="ARBA00022737"/>
    </source>
</evidence>
<dbReference type="SUPFAM" id="SSF51161">
    <property type="entry name" value="Trimeric LpxA-like enzymes"/>
    <property type="match status" value="1"/>
</dbReference>
<name>A0A4R3PZ59_RHISU</name>
<keyword evidence="3" id="KW-0677">Repeat</keyword>
<proteinExistence type="inferred from homology"/>
<dbReference type="GO" id="GO:0016740">
    <property type="term" value="F:transferase activity"/>
    <property type="evidence" value="ECO:0007669"/>
    <property type="project" value="UniProtKB-KW"/>
</dbReference>
<dbReference type="Proteomes" id="UP000294576">
    <property type="component" value="Unassembled WGS sequence"/>
</dbReference>
<reference evidence="4 5" key="1">
    <citation type="submission" date="2019-03" db="EMBL/GenBank/DDBJ databases">
        <title>Genomic Encyclopedia of Type Strains, Phase IV (KMG-V): Genome sequencing to study the core and pangenomes of soil and plant-associated prokaryotes.</title>
        <authorList>
            <person name="Whitman W."/>
        </authorList>
    </citation>
    <scope>NUCLEOTIDE SEQUENCE [LARGE SCALE GENOMIC DNA]</scope>
    <source>
        <strain evidence="4 5">Hc14</strain>
    </source>
</reference>
<evidence type="ECO:0000313" key="4">
    <source>
        <dbReference type="EMBL" id="TCU13187.1"/>
    </source>
</evidence>
<dbReference type="PANTHER" id="PTHR43300:SF11">
    <property type="entry name" value="ACETYLTRANSFERASE RV3034C-RELATED"/>
    <property type="match status" value="1"/>
</dbReference>
<comment type="similarity">
    <text evidence="1">Belongs to the transferase hexapeptide repeat family.</text>
</comment>
<sequence>MRIRLFKRKTKNIYDETTQIMPTSRVSRDSVVGRYCYIGERCDITRARIGNYVSIANNVSVGPGEHHVRDISTSSLFYEKPYAELTRDDCTIESDAWIGVDSVIRRGVRIGIGAVVGANSFVNSDVPDFGIVAGSPARLIGYRFSEEQRAKITQSRWWEMELAEARLIIETLKKEIA</sequence>
<organism evidence="4 5">
    <name type="scientific">Rhizobium sullae</name>
    <name type="common">Rhizobium hedysari</name>
    <dbReference type="NCBI Taxonomy" id="50338"/>
    <lineage>
        <taxon>Bacteria</taxon>
        <taxon>Pseudomonadati</taxon>
        <taxon>Pseudomonadota</taxon>
        <taxon>Alphaproteobacteria</taxon>
        <taxon>Hyphomicrobiales</taxon>
        <taxon>Rhizobiaceae</taxon>
        <taxon>Rhizobium/Agrobacterium group</taxon>
        <taxon>Rhizobium</taxon>
    </lineage>
</organism>
<dbReference type="InterPro" id="IPR018357">
    <property type="entry name" value="Hexapep_transf_CS"/>
</dbReference>
<evidence type="ECO:0000256" key="1">
    <source>
        <dbReference type="ARBA" id="ARBA00007274"/>
    </source>
</evidence>
<dbReference type="PANTHER" id="PTHR43300">
    <property type="entry name" value="ACETYLTRANSFERASE"/>
    <property type="match status" value="1"/>
</dbReference>
<dbReference type="Gene3D" id="2.160.10.10">
    <property type="entry name" value="Hexapeptide repeat proteins"/>
    <property type="match status" value="1"/>
</dbReference>